<name>A0A3S3CZQ3_9NOCA</name>
<comment type="caution">
    <text evidence="2">The sequence shown here is derived from an EMBL/GenBank/DDBJ whole genome shotgun (WGS) entry which is preliminary data.</text>
</comment>
<proteinExistence type="predicted"/>
<dbReference type="Proteomes" id="UP000286208">
    <property type="component" value="Unassembled WGS sequence"/>
</dbReference>
<evidence type="ECO:0000313" key="2">
    <source>
        <dbReference type="EMBL" id="RVW09599.1"/>
    </source>
</evidence>
<keyword evidence="3" id="KW-1185">Reference proteome</keyword>
<dbReference type="RefSeq" id="WP_127915736.1">
    <property type="nucleotide sequence ID" value="NZ_RKLP01000004.1"/>
</dbReference>
<reference evidence="2 3" key="1">
    <citation type="submission" date="2018-11" db="EMBL/GenBank/DDBJ databases">
        <title>Rhodococcus spongicola sp. nov. and Rhodococcus xishaensis sp. nov. from marine sponges.</title>
        <authorList>
            <person name="Li L."/>
            <person name="Lin H.W."/>
        </authorList>
    </citation>
    <scope>NUCLEOTIDE SEQUENCE [LARGE SCALE GENOMIC DNA]</scope>
    <source>
        <strain evidence="2 3">CCTCC AB2014297</strain>
    </source>
</reference>
<dbReference type="AlphaFoldDB" id="A0A3S3CZQ3"/>
<dbReference type="EMBL" id="RKLP01000004">
    <property type="protein sequence ID" value="RVW09599.1"/>
    <property type="molecule type" value="Genomic_DNA"/>
</dbReference>
<gene>
    <name evidence="2" type="ORF">EGT67_08955</name>
</gene>
<dbReference type="Pfam" id="PF14472">
    <property type="entry name" value="DUF4429"/>
    <property type="match status" value="1"/>
</dbReference>
<feature type="domain" description="DUF4429" evidence="1">
    <location>
        <begin position="8"/>
        <end position="79"/>
    </location>
</feature>
<protein>
    <recommendedName>
        <fullName evidence="1">DUF4429 domain-containing protein</fullName>
    </recommendedName>
</protein>
<accession>A0A3S3CZQ3</accession>
<dbReference type="InterPro" id="IPR027860">
    <property type="entry name" value="DUF4429"/>
</dbReference>
<evidence type="ECO:0000313" key="3">
    <source>
        <dbReference type="Proteomes" id="UP000286208"/>
    </source>
</evidence>
<sequence>MTLVHAGVTAPKHKKASSPRVIPLGAIEDVDYVPKTLLKRGYIRLLLRGRAGYDPIEIEDVNTFLLKGKGADEFVEAVREAASSASPVEGFGAPGTDSAHALSVRERMQAANDRLGELVEANDRERELSKTHNFASFGVRENGIWHDGTQYELAGVHARIDEPEPGTAVLAVLFPNGAVLTYPLKPKQVEDASRFAELVNELALSREQAGAQ</sequence>
<organism evidence="2 3">
    <name type="scientific">Prescottella agglutinans</name>
    <dbReference type="NCBI Taxonomy" id="1644129"/>
    <lineage>
        <taxon>Bacteria</taxon>
        <taxon>Bacillati</taxon>
        <taxon>Actinomycetota</taxon>
        <taxon>Actinomycetes</taxon>
        <taxon>Mycobacteriales</taxon>
        <taxon>Nocardiaceae</taxon>
        <taxon>Prescottella</taxon>
    </lineage>
</organism>
<evidence type="ECO:0000259" key="1">
    <source>
        <dbReference type="Pfam" id="PF14472"/>
    </source>
</evidence>